<dbReference type="PANTHER" id="PTHR13710">
    <property type="entry name" value="DNA HELICASE RECQ FAMILY MEMBER"/>
    <property type="match status" value="1"/>
</dbReference>
<evidence type="ECO:0000256" key="13">
    <source>
        <dbReference type="ARBA" id="ARBA00023204"/>
    </source>
</evidence>
<keyword evidence="9" id="KW-0862">Zinc</keyword>
<dbReference type="CDD" id="cd17920">
    <property type="entry name" value="DEXHc_RecQ"/>
    <property type="match status" value="1"/>
</dbReference>
<dbReference type="EC" id="5.6.2.4" evidence="16"/>
<comment type="catalytic activity">
    <reaction evidence="15">
        <text>Couples ATP hydrolysis with the unwinding of duplex DNA by translocating in the 3'-5' direction.</text>
        <dbReference type="EC" id="5.6.2.4"/>
    </reaction>
</comment>
<dbReference type="PROSITE" id="PS50967">
    <property type="entry name" value="HRDC"/>
    <property type="match status" value="1"/>
</dbReference>
<dbReference type="GO" id="GO:0030894">
    <property type="term" value="C:replisome"/>
    <property type="evidence" value="ECO:0007669"/>
    <property type="project" value="TreeGrafter"/>
</dbReference>
<dbReference type="Pfam" id="PF14493">
    <property type="entry name" value="HTH_40"/>
    <property type="match status" value="1"/>
</dbReference>
<dbReference type="SUPFAM" id="SSF46785">
    <property type="entry name" value="Winged helix' DNA-binding domain"/>
    <property type="match status" value="1"/>
</dbReference>
<keyword evidence="14" id="KW-0413">Isomerase</keyword>
<evidence type="ECO:0000256" key="12">
    <source>
        <dbReference type="ARBA" id="ARBA00023172"/>
    </source>
</evidence>
<dbReference type="Pfam" id="PF09382">
    <property type="entry name" value="RQC"/>
    <property type="match status" value="1"/>
</dbReference>
<dbReference type="SMART" id="SM00341">
    <property type="entry name" value="HRDC"/>
    <property type="match status" value="1"/>
</dbReference>
<dbReference type="Proteomes" id="UP000006860">
    <property type="component" value="Chromosome"/>
</dbReference>
<dbReference type="InterPro" id="IPR036390">
    <property type="entry name" value="WH_DNA-bd_sf"/>
</dbReference>
<evidence type="ECO:0000256" key="7">
    <source>
        <dbReference type="ARBA" id="ARBA00022801"/>
    </source>
</evidence>
<evidence type="ECO:0000259" key="19">
    <source>
        <dbReference type="PROSITE" id="PS51194"/>
    </source>
</evidence>
<dbReference type="GO" id="GO:0005737">
    <property type="term" value="C:cytoplasm"/>
    <property type="evidence" value="ECO:0007669"/>
    <property type="project" value="TreeGrafter"/>
</dbReference>
<dbReference type="InterPro" id="IPR006293">
    <property type="entry name" value="DNA_helicase_ATP-dep_RecQ_bac"/>
</dbReference>
<evidence type="ECO:0000256" key="5">
    <source>
        <dbReference type="ARBA" id="ARBA00022741"/>
    </source>
</evidence>
<evidence type="ECO:0000256" key="15">
    <source>
        <dbReference type="ARBA" id="ARBA00034617"/>
    </source>
</evidence>
<keyword evidence="8 20" id="KW-0347">Helicase</keyword>
<dbReference type="KEGG" id="pbs:Plabr_3960"/>
<dbReference type="Gene3D" id="1.10.150.80">
    <property type="entry name" value="HRDC domain"/>
    <property type="match status" value="1"/>
</dbReference>
<keyword evidence="6" id="KW-0227">DNA damage</keyword>
<dbReference type="GO" id="GO:0009378">
    <property type="term" value="F:four-way junction helicase activity"/>
    <property type="evidence" value="ECO:0007669"/>
    <property type="project" value="TreeGrafter"/>
</dbReference>
<dbReference type="GO" id="GO:0043138">
    <property type="term" value="F:3'-5' DNA helicase activity"/>
    <property type="evidence" value="ECO:0007669"/>
    <property type="project" value="UniProtKB-EC"/>
</dbReference>
<dbReference type="InterPro" id="IPR001650">
    <property type="entry name" value="Helicase_C-like"/>
</dbReference>
<dbReference type="CDD" id="cd18794">
    <property type="entry name" value="SF2_C_RecQ"/>
    <property type="match status" value="1"/>
</dbReference>
<proteinExistence type="inferred from homology"/>
<comment type="similarity">
    <text evidence="3">Belongs to the helicase family. RecQ subfamily.</text>
</comment>
<feature type="domain" description="Helicase ATP-binding" evidence="18">
    <location>
        <begin position="44"/>
        <end position="212"/>
    </location>
</feature>
<evidence type="ECO:0000256" key="1">
    <source>
        <dbReference type="ARBA" id="ARBA00001946"/>
    </source>
</evidence>
<dbReference type="SMART" id="SM00956">
    <property type="entry name" value="RQC"/>
    <property type="match status" value="1"/>
</dbReference>
<dbReference type="GO" id="GO:0009432">
    <property type="term" value="P:SOS response"/>
    <property type="evidence" value="ECO:0007669"/>
    <property type="project" value="UniProtKB-UniRule"/>
</dbReference>
<dbReference type="InterPro" id="IPR036388">
    <property type="entry name" value="WH-like_DNA-bd_sf"/>
</dbReference>
<dbReference type="SUPFAM" id="SSF47819">
    <property type="entry name" value="HRDC-like"/>
    <property type="match status" value="1"/>
</dbReference>
<keyword evidence="11" id="KW-0238">DNA-binding</keyword>
<dbReference type="GO" id="GO:0016787">
    <property type="term" value="F:hydrolase activity"/>
    <property type="evidence" value="ECO:0007669"/>
    <property type="project" value="UniProtKB-KW"/>
</dbReference>
<comment type="cofactor">
    <cofactor evidence="2">
        <name>Zn(2+)</name>
        <dbReference type="ChEBI" id="CHEBI:29105"/>
    </cofactor>
</comment>
<evidence type="ECO:0000256" key="2">
    <source>
        <dbReference type="ARBA" id="ARBA00001947"/>
    </source>
</evidence>
<dbReference type="GO" id="GO:0043590">
    <property type="term" value="C:bacterial nucleoid"/>
    <property type="evidence" value="ECO:0007669"/>
    <property type="project" value="TreeGrafter"/>
</dbReference>
<comment type="cofactor">
    <cofactor evidence="1">
        <name>Mg(2+)</name>
        <dbReference type="ChEBI" id="CHEBI:18420"/>
    </cofactor>
</comment>
<dbReference type="Pfam" id="PF00271">
    <property type="entry name" value="Helicase_C"/>
    <property type="match status" value="1"/>
</dbReference>
<dbReference type="HOGENOM" id="CLU_001103_14_3_0"/>
<evidence type="ECO:0000256" key="9">
    <source>
        <dbReference type="ARBA" id="ARBA00022833"/>
    </source>
</evidence>
<keyword evidence="13" id="KW-0234">DNA repair</keyword>
<evidence type="ECO:0000256" key="4">
    <source>
        <dbReference type="ARBA" id="ARBA00022723"/>
    </source>
</evidence>
<dbReference type="Gene3D" id="3.40.50.300">
    <property type="entry name" value="P-loop containing nucleotide triphosphate hydrolases"/>
    <property type="match status" value="2"/>
</dbReference>
<dbReference type="FunFam" id="3.40.50.300:FF:000296">
    <property type="entry name" value="ATP-dependent DNA helicase RecQ"/>
    <property type="match status" value="1"/>
</dbReference>
<reference evidence="21" key="1">
    <citation type="submission" date="2011-02" db="EMBL/GenBank/DDBJ databases">
        <title>The complete genome of Planctomyces brasiliensis DSM 5305.</title>
        <authorList>
            <person name="Lucas S."/>
            <person name="Copeland A."/>
            <person name="Lapidus A."/>
            <person name="Bruce D."/>
            <person name="Goodwin L."/>
            <person name="Pitluck S."/>
            <person name="Kyrpides N."/>
            <person name="Mavromatis K."/>
            <person name="Pagani I."/>
            <person name="Ivanova N."/>
            <person name="Ovchinnikova G."/>
            <person name="Lu M."/>
            <person name="Detter J.C."/>
            <person name="Han C."/>
            <person name="Land M."/>
            <person name="Hauser L."/>
            <person name="Markowitz V."/>
            <person name="Cheng J.-F."/>
            <person name="Hugenholtz P."/>
            <person name="Woyke T."/>
            <person name="Wu D."/>
            <person name="Tindall B."/>
            <person name="Pomrenke H.G."/>
            <person name="Brambilla E."/>
            <person name="Klenk H.-P."/>
            <person name="Eisen J.A."/>
        </authorList>
    </citation>
    <scope>NUCLEOTIDE SEQUENCE [LARGE SCALE GENOMIC DNA]</scope>
    <source>
        <strain evidence="21">ATCC 49424 / DSM 5305 / JCM 21570 / NBRC 103401 / IFAM 1448</strain>
    </source>
</reference>
<dbReference type="PROSITE" id="PS51192">
    <property type="entry name" value="HELICASE_ATP_BIND_1"/>
    <property type="match status" value="1"/>
</dbReference>
<dbReference type="SUPFAM" id="SSF52540">
    <property type="entry name" value="P-loop containing nucleoside triphosphate hydrolases"/>
    <property type="match status" value="1"/>
</dbReference>
<evidence type="ECO:0000256" key="16">
    <source>
        <dbReference type="NCBIfam" id="TIGR01389"/>
    </source>
</evidence>
<dbReference type="Pfam" id="PF00570">
    <property type="entry name" value="HRDC"/>
    <property type="match status" value="1"/>
</dbReference>
<dbReference type="SMART" id="SM00487">
    <property type="entry name" value="DEXDc"/>
    <property type="match status" value="1"/>
</dbReference>
<feature type="domain" description="Helicase C-terminal" evidence="19">
    <location>
        <begin position="236"/>
        <end position="381"/>
    </location>
</feature>
<evidence type="ECO:0000256" key="10">
    <source>
        <dbReference type="ARBA" id="ARBA00022840"/>
    </source>
</evidence>
<dbReference type="GO" id="GO:0006310">
    <property type="term" value="P:DNA recombination"/>
    <property type="evidence" value="ECO:0007669"/>
    <property type="project" value="UniProtKB-UniRule"/>
</dbReference>
<dbReference type="GO" id="GO:0006281">
    <property type="term" value="P:DNA repair"/>
    <property type="evidence" value="ECO:0007669"/>
    <property type="project" value="UniProtKB-KW"/>
</dbReference>
<name>F0SFT0_RUBBR</name>
<gene>
    <name evidence="20" type="ordered locus">Plabr_3960</name>
</gene>
<keyword evidence="5" id="KW-0547">Nucleotide-binding</keyword>
<dbReference type="STRING" id="756272.Plabr_3960"/>
<evidence type="ECO:0000256" key="8">
    <source>
        <dbReference type="ARBA" id="ARBA00022806"/>
    </source>
</evidence>
<dbReference type="AlphaFoldDB" id="F0SFT0"/>
<protein>
    <recommendedName>
        <fullName evidence="16">DNA helicase RecQ</fullName>
        <ecNumber evidence="16">5.6.2.4</ecNumber>
    </recommendedName>
</protein>
<dbReference type="GO" id="GO:0005524">
    <property type="term" value="F:ATP binding"/>
    <property type="evidence" value="ECO:0007669"/>
    <property type="project" value="UniProtKB-KW"/>
</dbReference>
<dbReference type="GO" id="GO:0003677">
    <property type="term" value="F:DNA binding"/>
    <property type="evidence" value="ECO:0007669"/>
    <property type="project" value="UniProtKB-KW"/>
</dbReference>
<dbReference type="Pfam" id="PF00270">
    <property type="entry name" value="DEAD"/>
    <property type="match status" value="1"/>
</dbReference>
<dbReference type="Gene3D" id="1.10.10.10">
    <property type="entry name" value="Winged helix-like DNA-binding domain superfamily/Winged helix DNA-binding domain"/>
    <property type="match status" value="1"/>
</dbReference>
<evidence type="ECO:0000256" key="6">
    <source>
        <dbReference type="ARBA" id="ARBA00022763"/>
    </source>
</evidence>
<dbReference type="InterPro" id="IPR029491">
    <property type="entry name" value="Helicase_HTH"/>
</dbReference>
<evidence type="ECO:0000313" key="20">
    <source>
        <dbReference type="EMBL" id="ADY61537.1"/>
    </source>
</evidence>
<dbReference type="InterPro" id="IPR018982">
    <property type="entry name" value="RQC_domain"/>
</dbReference>
<accession>F0SFT0</accession>
<keyword evidence="21" id="KW-1185">Reference proteome</keyword>
<evidence type="ECO:0000256" key="14">
    <source>
        <dbReference type="ARBA" id="ARBA00023235"/>
    </source>
</evidence>
<dbReference type="NCBIfam" id="TIGR00614">
    <property type="entry name" value="recQ_fam"/>
    <property type="match status" value="1"/>
</dbReference>
<dbReference type="InterPro" id="IPR011545">
    <property type="entry name" value="DEAD/DEAH_box_helicase_dom"/>
</dbReference>
<dbReference type="PROSITE" id="PS51194">
    <property type="entry name" value="HELICASE_CTER"/>
    <property type="match status" value="1"/>
</dbReference>
<dbReference type="GO" id="GO:0046872">
    <property type="term" value="F:metal ion binding"/>
    <property type="evidence" value="ECO:0007669"/>
    <property type="project" value="UniProtKB-KW"/>
</dbReference>
<dbReference type="Pfam" id="PF16124">
    <property type="entry name" value="RecQ_Zn_bind"/>
    <property type="match status" value="1"/>
</dbReference>
<dbReference type="SMART" id="SM00490">
    <property type="entry name" value="HELICc"/>
    <property type="match status" value="1"/>
</dbReference>
<dbReference type="GO" id="GO:0006260">
    <property type="term" value="P:DNA replication"/>
    <property type="evidence" value="ECO:0007669"/>
    <property type="project" value="InterPro"/>
</dbReference>
<dbReference type="InterPro" id="IPR010997">
    <property type="entry name" value="HRDC-like_sf"/>
</dbReference>
<dbReference type="InterPro" id="IPR027417">
    <property type="entry name" value="P-loop_NTPase"/>
</dbReference>
<dbReference type="InterPro" id="IPR014001">
    <property type="entry name" value="Helicase_ATP-bd"/>
</dbReference>
<dbReference type="FunFam" id="3.40.50.300:FF:000156">
    <property type="entry name" value="ATP-dependent DNA helicase recQ"/>
    <property type="match status" value="1"/>
</dbReference>
<dbReference type="PANTHER" id="PTHR13710:SF105">
    <property type="entry name" value="ATP-DEPENDENT DNA HELICASE Q1"/>
    <property type="match status" value="1"/>
</dbReference>
<dbReference type="eggNOG" id="COG0514">
    <property type="taxonomic scope" value="Bacteria"/>
</dbReference>
<dbReference type="InterPro" id="IPR002121">
    <property type="entry name" value="HRDC_dom"/>
</dbReference>
<keyword evidence="10" id="KW-0067">ATP-binding</keyword>
<dbReference type="NCBIfam" id="TIGR01389">
    <property type="entry name" value="recQ"/>
    <property type="match status" value="1"/>
</dbReference>
<dbReference type="InterPro" id="IPR044876">
    <property type="entry name" value="HRDC_dom_sf"/>
</dbReference>
<dbReference type="EMBL" id="CP002546">
    <property type="protein sequence ID" value="ADY61537.1"/>
    <property type="molecule type" value="Genomic_DNA"/>
</dbReference>
<evidence type="ECO:0000313" key="21">
    <source>
        <dbReference type="Proteomes" id="UP000006860"/>
    </source>
</evidence>
<keyword evidence="7 20" id="KW-0378">Hydrolase</keyword>
<organism evidence="20 21">
    <name type="scientific">Rubinisphaera brasiliensis (strain ATCC 49424 / DSM 5305 / JCM 21570 / IAM 15109 / NBRC 103401 / IFAM 1448)</name>
    <name type="common">Planctomyces brasiliensis</name>
    <dbReference type="NCBI Taxonomy" id="756272"/>
    <lineage>
        <taxon>Bacteria</taxon>
        <taxon>Pseudomonadati</taxon>
        <taxon>Planctomycetota</taxon>
        <taxon>Planctomycetia</taxon>
        <taxon>Planctomycetales</taxon>
        <taxon>Planctomycetaceae</taxon>
        <taxon>Rubinisphaera</taxon>
    </lineage>
</organism>
<feature type="domain" description="HRDC" evidence="17">
    <location>
        <begin position="538"/>
        <end position="618"/>
    </location>
</feature>
<evidence type="ECO:0000256" key="11">
    <source>
        <dbReference type="ARBA" id="ARBA00023125"/>
    </source>
</evidence>
<keyword evidence="12" id="KW-0233">DNA recombination</keyword>
<evidence type="ECO:0000256" key="3">
    <source>
        <dbReference type="ARBA" id="ARBA00005446"/>
    </source>
</evidence>
<evidence type="ECO:0000259" key="18">
    <source>
        <dbReference type="PROSITE" id="PS51192"/>
    </source>
</evidence>
<evidence type="ECO:0000259" key="17">
    <source>
        <dbReference type="PROSITE" id="PS50967"/>
    </source>
</evidence>
<sequence>MDTARTMSNQSLENDEQTMLADAAAVLKRYWGYDSFRPLQEEAIRAVLQRRDSVVVLPTGGGKSLCYQVPAALRDGLAVVVSPLIALMKDQVDALTDLGISAAAVNSSLPAEERRQIARRVEAGEISMLYVAPERLCNERMLDFLSRQQVSFIAVDEAHCISSWGHQFRPEYRLLGSLRDRFPNVDIHAYTATATAQVRDDIAAQLDLREPELHVGNFDRPNLTYRVVPRQDSKKQIREVLDRFKGQSGIIYCISRKQVDELNEYLNQSGFRSAAYHAGLEHDQRQAAQDAFLSEQVDIVVATVAFGMGIDKPNVRFVIHASSTKSLENYQQEAGRAGRDGLPAECHLFYGARDFALWKKMLSDLEGEAGDVAREQLQKMSRFCHTAICRHRQLVEHFGQGFESENCQACDVCLKEVAEVSDAMTISQKILSCVVRVEQRFGSDYVTNVLLGSKEQRLLDNGHDQVSTYGLLKAHSKKEIRSWIDQLEAQQCLERQGDYGTLAVTPIGRQVFREEYQPRLTQVMGRTAARRSASSDLDATAQELFDLLRELRRTLAKEKKVAPFVIFGDVTLIDLATHRPTKISSFLLMHGVGRRKCEQYGDPFLEAIQEFCEKRDLPGDVDLPAEMAAATTPSSGSAEPNDIEQTAAELFSEGLSLDEVGDRLNRARSTVVGYLTAYLKRERKTDPTPWISEETFQNISLAALEAESDRLKPLHEALGGEVSYDELRIAMICLKNTAAEE</sequence>
<dbReference type="InterPro" id="IPR004589">
    <property type="entry name" value="DNA_helicase_ATP-dep_RecQ"/>
</dbReference>
<dbReference type="InterPro" id="IPR032284">
    <property type="entry name" value="RecQ_Zn-bd"/>
</dbReference>
<keyword evidence="4" id="KW-0479">Metal-binding</keyword>